<evidence type="ECO:0000313" key="1">
    <source>
        <dbReference type="EMBL" id="KKK84316.1"/>
    </source>
</evidence>
<accession>A0A0F9BIR9</accession>
<comment type="caution">
    <text evidence="1">The sequence shown here is derived from an EMBL/GenBank/DDBJ whole genome shotgun (WGS) entry which is preliminary data.</text>
</comment>
<sequence>MPNIFLVTEGEYSDYRVLAAFTTAEAADAFATLHTERSQHSDRPQVEECPLDAPQEEWLVTYVRMAQDGRTLDTWVKVEAEIVRCWLFDVHDNLVWPVVTDGLERAVKVTNEKRAMLLAADAWGRAKTDAAYAALGIRHE</sequence>
<dbReference type="EMBL" id="LAZR01051835">
    <property type="protein sequence ID" value="KKK84316.1"/>
    <property type="molecule type" value="Genomic_DNA"/>
</dbReference>
<protein>
    <submittedName>
        <fullName evidence="1">Uncharacterized protein</fullName>
    </submittedName>
</protein>
<name>A0A0F9BIR9_9ZZZZ</name>
<dbReference type="AlphaFoldDB" id="A0A0F9BIR9"/>
<gene>
    <name evidence="1" type="ORF">LCGC14_2784590</name>
</gene>
<proteinExistence type="predicted"/>
<organism evidence="1">
    <name type="scientific">marine sediment metagenome</name>
    <dbReference type="NCBI Taxonomy" id="412755"/>
    <lineage>
        <taxon>unclassified sequences</taxon>
        <taxon>metagenomes</taxon>
        <taxon>ecological metagenomes</taxon>
    </lineage>
</organism>
<reference evidence="1" key="1">
    <citation type="journal article" date="2015" name="Nature">
        <title>Complex archaea that bridge the gap between prokaryotes and eukaryotes.</title>
        <authorList>
            <person name="Spang A."/>
            <person name="Saw J.H."/>
            <person name="Jorgensen S.L."/>
            <person name="Zaremba-Niedzwiedzka K."/>
            <person name="Martijn J."/>
            <person name="Lind A.E."/>
            <person name="van Eijk R."/>
            <person name="Schleper C."/>
            <person name="Guy L."/>
            <person name="Ettema T.J."/>
        </authorList>
    </citation>
    <scope>NUCLEOTIDE SEQUENCE</scope>
</reference>